<organism evidence="1 2">
    <name type="scientific">Subsaximicrobium wynnwilliamsii</name>
    <dbReference type="NCBI Taxonomy" id="291179"/>
    <lineage>
        <taxon>Bacteria</taxon>
        <taxon>Pseudomonadati</taxon>
        <taxon>Bacteroidota</taxon>
        <taxon>Flavobacteriia</taxon>
        <taxon>Flavobacteriales</taxon>
        <taxon>Flavobacteriaceae</taxon>
        <taxon>Subsaximicrobium</taxon>
    </lineage>
</organism>
<name>A0A5C6ZM91_9FLAO</name>
<comment type="caution">
    <text evidence="1">The sequence shown here is derived from an EMBL/GenBank/DDBJ whole genome shotgun (WGS) entry which is preliminary data.</text>
</comment>
<evidence type="ECO:0000313" key="2">
    <source>
        <dbReference type="Proteomes" id="UP000321578"/>
    </source>
</evidence>
<dbReference type="GO" id="GO:0016740">
    <property type="term" value="F:transferase activity"/>
    <property type="evidence" value="ECO:0007669"/>
    <property type="project" value="UniProtKB-KW"/>
</dbReference>
<protein>
    <submittedName>
        <fullName evidence="1">Glycosyltransferase family 4 protein</fullName>
    </submittedName>
</protein>
<dbReference type="AlphaFoldDB" id="A0A5C6ZM91"/>
<accession>A0A5C6ZM91</accession>
<dbReference type="RefSeq" id="WP_147085253.1">
    <property type="nucleotide sequence ID" value="NZ_VORM01000002.1"/>
</dbReference>
<keyword evidence="1" id="KW-0808">Transferase</keyword>
<dbReference type="SUPFAM" id="SSF53756">
    <property type="entry name" value="UDP-Glycosyltransferase/glycogen phosphorylase"/>
    <property type="match status" value="1"/>
</dbReference>
<proteinExistence type="predicted"/>
<dbReference type="EMBL" id="VORO01000003">
    <property type="protein sequence ID" value="TXD90507.1"/>
    <property type="molecule type" value="Genomic_DNA"/>
</dbReference>
<reference evidence="1 2" key="1">
    <citation type="submission" date="2019-08" db="EMBL/GenBank/DDBJ databases">
        <title>Genomes of Subsaximicrobium wynnwilliamsii strains.</title>
        <authorList>
            <person name="Bowman J.P."/>
        </authorList>
    </citation>
    <scope>NUCLEOTIDE SEQUENCE [LARGE SCALE GENOMIC DNA]</scope>
    <source>
        <strain evidence="1 2">2-80-2</strain>
    </source>
</reference>
<dbReference type="Gene3D" id="3.40.50.2000">
    <property type="entry name" value="Glycogen Phosphorylase B"/>
    <property type="match status" value="1"/>
</dbReference>
<keyword evidence="2" id="KW-1185">Reference proteome</keyword>
<sequence length="412" mass="47359">MNKKLLIIGFVWPEPKSSAAGSRMLQLIYFFKAQDYQITFATACAKSNNAFDLEQIGVDKIGIKLNDASFDEFILKLKPDVVLFDRFMSEEQFGWRVADQLPEALRILDTEDLHFLRKAREAAFKSNAKNENDFLISDTTKREIASMYRCDLSLIISEAEVQLLRQRFEISSDLLFYLPFLVETPSEASKIELPKYQDRAHFMTIGNFIHPPNYNALLYLKETIWPKIRQQLPKAELHNYGAYAPQKVSELHNEKEGFLIKGWAEDVNEVMQDSRMLLAPIRFGAGLKGKIFDALQNGTPLITTTFGAEGIMTPEIANGFICDSPDAFSEAAVKLYENETLWLDKQAKGFEILSTKFSKSHFETEFAARLSRLVQNYKRERQQNFIGQLLQHHSLQSTKYMGKWIEAKHKKP</sequence>
<dbReference type="OrthoDB" id="9807209at2"/>
<dbReference type="Pfam" id="PF13692">
    <property type="entry name" value="Glyco_trans_1_4"/>
    <property type="match status" value="1"/>
</dbReference>
<evidence type="ECO:0000313" key="1">
    <source>
        <dbReference type="EMBL" id="TXD90507.1"/>
    </source>
</evidence>
<dbReference type="Proteomes" id="UP000321578">
    <property type="component" value="Unassembled WGS sequence"/>
</dbReference>
<gene>
    <name evidence="1" type="ORF">ESY86_03840</name>
</gene>